<dbReference type="EMBL" id="JARJCM010000007">
    <property type="protein sequence ID" value="KAJ7044319.1"/>
    <property type="molecule type" value="Genomic_DNA"/>
</dbReference>
<name>A0AAD6XGE6_9AGAR</name>
<proteinExistence type="predicted"/>
<organism evidence="1 2">
    <name type="scientific">Mycena alexandri</name>
    <dbReference type="NCBI Taxonomy" id="1745969"/>
    <lineage>
        <taxon>Eukaryota</taxon>
        <taxon>Fungi</taxon>
        <taxon>Dikarya</taxon>
        <taxon>Basidiomycota</taxon>
        <taxon>Agaricomycotina</taxon>
        <taxon>Agaricomycetes</taxon>
        <taxon>Agaricomycetidae</taxon>
        <taxon>Agaricales</taxon>
        <taxon>Marasmiineae</taxon>
        <taxon>Mycenaceae</taxon>
        <taxon>Mycena</taxon>
    </lineage>
</organism>
<sequence>MAGNPNTLIVLGSSPDSYFIGHGRRHFVENMPESFTNHTKTDLNISMTLWISVSKTLDTWISHNTATAKWIRAPNSFPFPDNEDSAHYFLKGKNDGAWSAVLQTYYIEKLTKMKAEILNFDAGITGMIFGKGKNPYFHDEIDSREHPLYKVLAQYEEGWCIERGSTLCFYDSRYFYLKFKRPGHSEIKMHWNLPSNMCEKLSALREQAEQPEEIMSASYLSIHWQDLTKICSINARRPGNNERQMNNMLCEQI</sequence>
<dbReference type="AlphaFoldDB" id="A0AAD6XGE6"/>
<protein>
    <submittedName>
        <fullName evidence="1">Uncharacterized protein</fullName>
    </submittedName>
</protein>
<gene>
    <name evidence="1" type="ORF">C8F04DRAFT_1070162</name>
</gene>
<reference evidence="1" key="1">
    <citation type="submission" date="2023-03" db="EMBL/GenBank/DDBJ databases">
        <title>Massive genome expansion in bonnet fungi (Mycena s.s.) driven by repeated elements and novel gene families across ecological guilds.</title>
        <authorList>
            <consortium name="Lawrence Berkeley National Laboratory"/>
            <person name="Harder C.B."/>
            <person name="Miyauchi S."/>
            <person name="Viragh M."/>
            <person name="Kuo A."/>
            <person name="Thoen E."/>
            <person name="Andreopoulos B."/>
            <person name="Lu D."/>
            <person name="Skrede I."/>
            <person name="Drula E."/>
            <person name="Henrissat B."/>
            <person name="Morin E."/>
            <person name="Kohler A."/>
            <person name="Barry K."/>
            <person name="LaButti K."/>
            <person name="Morin E."/>
            <person name="Salamov A."/>
            <person name="Lipzen A."/>
            <person name="Mereny Z."/>
            <person name="Hegedus B."/>
            <person name="Baldrian P."/>
            <person name="Stursova M."/>
            <person name="Weitz H."/>
            <person name="Taylor A."/>
            <person name="Grigoriev I.V."/>
            <person name="Nagy L.G."/>
            <person name="Martin F."/>
            <person name="Kauserud H."/>
        </authorList>
    </citation>
    <scope>NUCLEOTIDE SEQUENCE</scope>
    <source>
        <strain evidence="1">CBHHK200</strain>
    </source>
</reference>
<keyword evidence="2" id="KW-1185">Reference proteome</keyword>
<accession>A0AAD6XGE6</accession>
<comment type="caution">
    <text evidence="1">The sequence shown here is derived from an EMBL/GenBank/DDBJ whole genome shotgun (WGS) entry which is preliminary data.</text>
</comment>
<evidence type="ECO:0000313" key="1">
    <source>
        <dbReference type="EMBL" id="KAJ7044319.1"/>
    </source>
</evidence>
<dbReference type="Proteomes" id="UP001218188">
    <property type="component" value="Unassembled WGS sequence"/>
</dbReference>
<evidence type="ECO:0000313" key="2">
    <source>
        <dbReference type="Proteomes" id="UP001218188"/>
    </source>
</evidence>